<dbReference type="CDD" id="cd01038">
    <property type="entry name" value="Endonuclease_DUF559"/>
    <property type="match status" value="1"/>
</dbReference>
<gene>
    <name evidence="3" type="ORF">ISP15_09610</name>
</gene>
<dbReference type="Proteomes" id="UP001620461">
    <property type="component" value="Unassembled WGS sequence"/>
</dbReference>
<protein>
    <submittedName>
        <fullName evidence="3">Endonuclease domain-containing protein</fullName>
    </submittedName>
</protein>
<dbReference type="PANTHER" id="PTHR38590">
    <property type="entry name" value="BLL0828 PROTEIN"/>
    <property type="match status" value="1"/>
</dbReference>
<name>A0ABW8JK40_9GAMM</name>
<evidence type="ECO:0000259" key="2">
    <source>
        <dbReference type="Pfam" id="PF04480"/>
    </source>
</evidence>
<dbReference type="EMBL" id="JADIKJ010000009">
    <property type="protein sequence ID" value="MFK2900591.1"/>
    <property type="molecule type" value="Genomic_DNA"/>
</dbReference>
<keyword evidence="4" id="KW-1185">Reference proteome</keyword>
<reference evidence="3 4" key="1">
    <citation type="submission" date="2020-10" db="EMBL/GenBank/DDBJ databases">
        <title>Phylogeny of dyella-like bacteria.</title>
        <authorList>
            <person name="Fu J."/>
        </authorList>
    </citation>
    <scope>NUCLEOTIDE SEQUENCE [LARGE SCALE GENOMIC DNA]</scope>
    <source>
        <strain evidence="3 4">JP1</strain>
    </source>
</reference>
<dbReference type="RefSeq" id="WP_404547050.1">
    <property type="nucleotide sequence ID" value="NZ_JADIKJ010000009.1"/>
</dbReference>
<evidence type="ECO:0000256" key="1">
    <source>
        <dbReference type="SAM" id="MobiDB-lite"/>
    </source>
</evidence>
<dbReference type="InterPro" id="IPR047216">
    <property type="entry name" value="Endonuclease_DUF559_bact"/>
</dbReference>
<comment type="caution">
    <text evidence="3">The sequence shown here is derived from an EMBL/GenBank/DDBJ whole genome shotgun (WGS) entry which is preliminary data.</text>
</comment>
<dbReference type="InterPro" id="IPR011335">
    <property type="entry name" value="Restrct_endonuc-II-like"/>
</dbReference>
<evidence type="ECO:0000313" key="3">
    <source>
        <dbReference type="EMBL" id="MFK2900591.1"/>
    </source>
</evidence>
<keyword evidence="3" id="KW-0540">Nuclease</keyword>
<proteinExistence type="predicted"/>
<keyword evidence="3" id="KW-0255">Endonuclease</keyword>
<dbReference type="Gene3D" id="3.40.960.10">
    <property type="entry name" value="VSR Endonuclease"/>
    <property type="match status" value="1"/>
</dbReference>
<dbReference type="GO" id="GO:0004519">
    <property type="term" value="F:endonuclease activity"/>
    <property type="evidence" value="ECO:0007669"/>
    <property type="project" value="UniProtKB-KW"/>
</dbReference>
<feature type="region of interest" description="Disordered" evidence="1">
    <location>
        <begin position="116"/>
        <end position="156"/>
    </location>
</feature>
<dbReference type="InterPro" id="IPR007569">
    <property type="entry name" value="DUF559"/>
</dbReference>
<feature type="domain" description="DUF559" evidence="2">
    <location>
        <begin position="7"/>
        <end position="110"/>
    </location>
</feature>
<dbReference type="Pfam" id="PF04480">
    <property type="entry name" value="DUF559"/>
    <property type="match status" value="1"/>
</dbReference>
<accession>A0ABW8JK40</accession>
<sequence>MKRMYVDRARRLRRTMTDAERCLWRHLRNRHFSGWKFRRQHEIDRYIVDFVCPDAFLVVELDGGQHAETVAADAERTRRLQGMGYHVLRFWNNDVLMNTEAVLGVVLEALARAAPHPTLSPQGRGSKRAHGHSCPKTALPPPFGERAGVKGQPRAM</sequence>
<dbReference type="PANTHER" id="PTHR38590:SF1">
    <property type="entry name" value="BLL0828 PROTEIN"/>
    <property type="match status" value="1"/>
</dbReference>
<dbReference type="SUPFAM" id="SSF52980">
    <property type="entry name" value="Restriction endonuclease-like"/>
    <property type="match status" value="1"/>
</dbReference>
<organism evidence="3 4">
    <name type="scientific">Dyella jejuensis</name>
    <dbReference type="NCBI Taxonomy" id="1432009"/>
    <lineage>
        <taxon>Bacteria</taxon>
        <taxon>Pseudomonadati</taxon>
        <taxon>Pseudomonadota</taxon>
        <taxon>Gammaproteobacteria</taxon>
        <taxon>Lysobacterales</taxon>
        <taxon>Rhodanobacteraceae</taxon>
        <taxon>Dyella</taxon>
    </lineage>
</organism>
<evidence type="ECO:0000313" key="4">
    <source>
        <dbReference type="Proteomes" id="UP001620461"/>
    </source>
</evidence>
<keyword evidence="3" id="KW-0378">Hydrolase</keyword>